<dbReference type="CDD" id="cd02440">
    <property type="entry name" value="AdoMet_MTases"/>
    <property type="match status" value="1"/>
</dbReference>
<dbReference type="InterPro" id="IPR010280">
    <property type="entry name" value="U5_MeTrfase_fam"/>
</dbReference>
<dbReference type="PANTHER" id="PTHR11061">
    <property type="entry name" value="RNA M5U METHYLTRANSFERASE"/>
    <property type="match status" value="1"/>
</dbReference>
<dbReference type="GO" id="GO:0009451">
    <property type="term" value="P:RNA modification"/>
    <property type="evidence" value="ECO:0007669"/>
    <property type="project" value="UniProtKB-ARBA"/>
</dbReference>
<evidence type="ECO:0000256" key="3">
    <source>
        <dbReference type="ARBA" id="ARBA00022691"/>
    </source>
</evidence>
<gene>
    <name evidence="6" type="primary">rlmD</name>
    <name evidence="6" type="ORF">E7027_01600</name>
</gene>
<accession>A0A928DRF2</accession>
<evidence type="ECO:0000256" key="4">
    <source>
        <dbReference type="PROSITE-ProRule" id="PRU01024"/>
    </source>
</evidence>
<dbReference type="InterPro" id="IPR030390">
    <property type="entry name" value="MeTrfase_TrmA_AS"/>
</dbReference>
<evidence type="ECO:0000313" key="7">
    <source>
        <dbReference type="Proteomes" id="UP000725649"/>
    </source>
</evidence>
<dbReference type="EC" id="2.1.1.190" evidence="6"/>
<dbReference type="Proteomes" id="UP000725649">
    <property type="component" value="Unassembled WGS sequence"/>
</dbReference>
<evidence type="ECO:0000256" key="5">
    <source>
        <dbReference type="PROSITE-ProRule" id="PRU10015"/>
    </source>
</evidence>
<proteinExistence type="inferred from homology"/>
<organism evidence="6 7">
    <name type="scientific">Candidatus Avelusimicrobium gallicola</name>
    <dbReference type="NCBI Taxonomy" id="2562704"/>
    <lineage>
        <taxon>Bacteria</taxon>
        <taxon>Pseudomonadati</taxon>
        <taxon>Elusimicrobiota</taxon>
        <taxon>Elusimicrobia</taxon>
        <taxon>Elusimicrobiales</taxon>
        <taxon>Elusimicrobiaceae</taxon>
        <taxon>Candidatus Avelusimicrobium</taxon>
    </lineage>
</organism>
<dbReference type="PROSITE" id="PS01231">
    <property type="entry name" value="TRMA_2"/>
    <property type="match status" value="1"/>
</dbReference>
<dbReference type="EMBL" id="SUVG01000002">
    <property type="protein sequence ID" value="MBE6420829.1"/>
    <property type="molecule type" value="Genomic_DNA"/>
</dbReference>
<dbReference type="GO" id="GO:0008757">
    <property type="term" value="F:S-adenosylmethionine-dependent methyltransferase activity"/>
    <property type="evidence" value="ECO:0007669"/>
    <property type="project" value="UniProtKB-ARBA"/>
</dbReference>
<dbReference type="Gene3D" id="3.40.50.150">
    <property type="entry name" value="Vaccinia Virus protein VP39"/>
    <property type="match status" value="1"/>
</dbReference>
<evidence type="ECO:0000313" key="6">
    <source>
        <dbReference type="EMBL" id="MBE6420829.1"/>
    </source>
</evidence>
<feature type="binding site" evidence="4">
    <location>
        <position position="276"/>
    </location>
    <ligand>
        <name>S-adenosyl-L-methionine</name>
        <dbReference type="ChEBI" id="CHEBI:59789"/>
    </ligand>
</feature>
<dbReference type="Gene3D" id="2.40.50.1070">
    <property type="match status" value="1"/>
</dbReference>
<sequence>MFACLRSMPNITCKHYGVCGGCALLNLPYGEQVAKKQAKLQETLKDFWTADIPVTVTDNPLYFRNKVELGFCHQVKWREDYDKKDPANKTRPLEFENAFGFKYKGRWDRAVDITECVLFNDKLILLLEAIRNWAKEENLDYYDQRKHTGVLRHLMVREGKNTGEEIVVLFVTDDFNEKTFVSAVEKVLPNAHIMAAVNNGLADTAAPESLRVLKGKDHIFEKIILTDEKGNKEREVTFTLSPQSFFQTNTLTAQKMYSRVRSIVKKIAPKRIYDLYGGAGSFSLSCADLCEKSICVESVAPAIYNGIENAKLNGVSNVQFFCSKVEDFVKEQPIERKDALIILDPPRGGMHPKAAKAVAESGVENVLYISCNPVTLANDLKIITQYYDILDVEAFDFFPHSEHIETFVQLKLK</sequence>
<evidence type="ECO:0000256" key="1">
    <source>
        <dbReference type="ARBA" id="ARBA00022603"/>
    </source>
</evidence>
<dbReference type="PROSITE" id="PS01230">
    <property type="entry name" value="TRMA_1"/>
    <property type="match status" value="1"/>
</dbReference>
<dbReference type="SUPFAM" id="SSF53335">
    <property type="entry name" value="S-adenosyl-L-methionine-dependent methyltransferases"/>
    <property type="match status" value="1"/>
</dbReference>
<feature type="active site" evidence="5">
    <location>
        <position position="371"/>
    </location>
</feature>
<dbReference type="PROSITE" id="PS51687">
    <property type="entry name" value="SAM_MT_RNA_M5U"/>
    <property type="match status" value="1"/>
</dbReference>
<protein>
    <submittedName>
        <fullName evidence="6">23S rRNA (Uracil(1939)-C(5))-methyltransferase RlmD</fullName>
        <ecNumber evidence="6">2.1.1.190</ecNumber>
    </submittedName>
</protein>
<dbReference type="InterPro" id="IPR029063">
    <property type="entry name" value="SAM-dependent_MTases_sf"/>
</dbReference>
<dbReference type="PANTHER" id="PTHR11061:SF30">
    <property type="entry name" value="TRNA (URACIL(54)-C(5))-METHYLTRANSFERASE"/>
    <property type="match status" value="1"/>
</dbReference>
<comment type="similarity">
    <text evidence="4">Belongs to the class I-like SAM-binding methyltransferase superfamily. RNA M5U methyltransferase family.</text>
</comment>
<dbReference type="GO" id="GO:0006396">
    <property type="term" value="P:RNA processing"/>
    <property type="evidence" value="ECO:0007669"/>
    <property type="project" value="InterPro"/>
</dbReference>
<dbReference type="AlphaFoldDB" id="A0A928DRF2"/>
<keyword evidence="3 4" id="KW-0949">S-adenosyl-L-methionine</keyword>
<evidence type="ECO:0000256" key="2">
    <source>
        <dbReference type="ARBA" id="ARBA00022679"/>
    </source>
</evidence>
<dbReference type="Pfam" id="PF05958">
    <property type="entry name" value="tRNA_U5-meth_tr"/>
    <property type="match status" value="1"/>
</dbReference>
<keyword evidence="2 4" id="KW-0808">Transferase</keyword>
<dbReference type="GO" id="GO:0032259">
    <property type="term" value="P:methylation"/>
    <property type="evidence" value="ECO:0007669"/>
    <property type="project" value="UniProtKB-KW"/>
</dbReference>
<dbReference type="GO" id="GO:0008173">
    <property type="term" value="F:RNA methyltransferase activity"/>
    <property type="evidence" value="ECO:0007669"/>
    <property type="project" value="InterPro"/>
</dbReference>
<keyword evidence="1 4" id="KW-0489">Methyltransferase</keyword>
<comment type="caution">
    <text evidence="6">The sequence shown here is derived from an EMBL/GenBank/DDBJ whole genome shotgun (WGS) entry which is preliminary data.</text>
</comment>
<dbReference type="NCBIfam" id="TIGR00479">
    <property type="entry name" value="rumA"/>
    <property type="match status" value="1"/>
</dbReference>
<feature type="binding site" evidence="4">
    <location>
        <position position="247"/>
    </location>
    <ligand>
        <name>S-adenosyl-L-methionine</name>
        <dbReference type="ChEBI" id="CHEBI:59789"/>
    </ligand>
</feature>
<feature type="binding site" evidence="4">
    <location>
        <position position="297"/>
    </location>
    <ligand>
        <name>S-adenosyl-L-methionine</name>
        <dbReference type="ChEBI" id="CHEBI:59789"/>
    </ligand>
</feature>
<name>A0A928DRF2_9BACT</name>
<feature type="binding site" evidence="4">
    <location>
        <position position="344"/>
    </location>
    <ligand>
        <name>S-adenosyl-L-methionine</name>
        <dbReference type="ChEBI" id="CHEBI:59789"/>
    </ligand>
</feature>
<dbReference type="InterPro" id="IPR030391">
    <property type="entry name" value="MeTrfase_TrmA_CS"/>
</dbReference>
<reference evidence="6" key="1">
    <citation type="submission" date="2019-04" db="EMBL/GenBank/DDBJ databases">
        <title>Evolution of Biomass-Degrading Anaerobic Consortia Revealed by Metagenomics.</title>
        <authorList>
            <person name="Peng X."/>
        </authorList>
    </citation>
    <scope>NUCLEOTIDE SEQUENCE</scope>
    <source>
        <strain evidence="6">SIG66</strain>
    </source>
</reference>
<feature type="active site" description="Nucleophile" evidence="4">
    <location>
        <position position="371"/>
    </location>
</feature>